<accession>A0AAV0L157</accession>
<name>A0AAV0L157_9ROSI</name>
<proteinExistence type="predicted"/>
<protein>
    <submittedName>
        <fullName evidence="1">Uncharacterized protein</fullName>
    </submittedName>
</protein>
<keyword evidence="2" id="KW-1185">Reference proteome</keyword>
<reference evidence="1" key="1">
    <citation type="submission" date="2022-08" db="EMBL/GenBank/DDBJ databases">
        <authorList>
            <person name="Gutierrez-Valencia J."/>
        </authorList>
    </citation>
    <scope>NUCLEOTIDE SEQUENCE</scope>
</reference>
<sequence>MNSTILQVEVVSEFLSREIRLKTIILPETLLLLHIP</sequence>
<comment type="caution">
    <text evidence="1">The sequence shown here is derived from an EMBL/GenBank/DDBJ whole genome shotgun (WGS) entry which is preliminary data.</text>
</comment>
<evidence type="ECO:0000313" key="1">
    <source>
        <dbReference type="EMBL" id="CAI0427046.1"/>
    </source>
</evidence>
<dbReference type="EMBL" id="CAMGYJ010000005">
    <property type="protein sequence ID" value="CAI0427046.1"/>
    <property type="molecule type" value="Genomic_DNA"/>
</dbReference>
<organism evidence="1 2">
    <name type="scientific">Linum tenue</name>
    <dbReference type="NCBI Taxonomy" id="586396"/>
    <lineage>
        <taxon>Eukaryota</taxon>
        <taxon>Viridiplantae</taxon>
        <taxon>Streptophyta</taxon>
        <taxon>Embryophyta</taxon>
        <taxon>Tracheophyta</taxon>
        <taxon>Spermatophyta</taxon>
        <taxon>Magnoliopsida</taxon>
        <taxon>eudicotyledons</taxon>
        <taxon>Gunneridae</taxon>
        <taxon>Pentapetalae</taxon>
        <taxon>rosids</taxon>
        <taxon>fabids</taxon>
        <taxon>Malpighiales</taxon>
        <taxon>Linaceae</taxon>
        <taxon>Linum</taxon>
    </lineage>
</organism>
<dbReference type="AlphaFoldDB" id="A0AAV0L157"/>
<dbReference type="Proteomes" id="UP001154282">
    <property type="component" value="Unassembled WGS sequence"/>
</dbReference>
<evidence type="ECO:0000313" key="2">
    <source>
        <dbReference type="Proteomes" id="UP001154282"/>
    </source>
</evidence>
<gene>
    <name evidence="1" type="ORF">LITE_LOCUS21037</name>
</gene>